<dbReference type="SUPFAM" id="SSF48452">
    <property type="entry name" value="TPR-like"/>
    <property type="match status" value="1"/>
</dbReference>
<sequence>MNTYNTVLGASTAFLATAVVIQSGALYFLYRKLKALRIKCEQTTSTCNALQDDVNGLKQRVKHLEEQQAPQKQRNTVTFPSFIPPSSGDPASTSMSRVASLTSSSDFQDAYDDWPDDGTAPLINLEGDWKSNGSVETTGLKHADELHEKGEHQKCYDELKKRAEAEPTNPEVLWRFARACHSLANTFDQKNPKRKELVQEGHKFAVAAYKITDKDFNVLKWAAVLSGALTDYLGTKDKIKEGFTFKEYLDKGLAISPGEYSLLHMRGRFSYNVANLSWLERKAAAAFFATPPTATFDEAITDFAEVEKLKPDWVENLIFLAKSYIAKGDKEKAKAVLNRTIKLQPEDEADREFIEEAKKTLKSL</sequence>
<dbReference type="EMBL" id="CAJFDI010000005">
    <property type="protein sequence ID" value="CAD5232954.1"/>
    <property type="molecule type" value="Genomic_DNA"/>
</dbReference>
<evidence type="ECO:0000313" key="7">
    <source>
        <dbReference type="WBParaSite" id="BXY_0982700.1"/>
    </source>
</evidence>
<keyword evidence="6" id="KW-1185">Reference proteome</keyword>
<organism evidence="5 7">
    <name type="scientific">Bursaphelenchus xylophilus</name>
    <name type="common">Pinewood nematode worm</name>
    <name type="synonym">Aphelenchoides xylophilus</name>
    <dbReference type="NCBI Taxonomy" id="6326"/>
    <lineage>
        <taxon>Eukaryota</taxon>
        <taxon>Metazoa</taxon>
        <taxon>Ecdysozoa</taxon>
        <taxon>Nematoda</taxon>
        <taxon>Chromadorea</taxon>
        <taxon>Rhabditida</taxon>
        <taxon>Tylenchina</taxon>
        <taxon>Tylenchomorpha</taxon>
        <taxon>Aphelenchoidea</taxon>
        <taxon>Aphelenchoididae</taxon>
        <taxon>Bursaphelenchus</taxon>
    </lineage>
</organism>
<keyword evidence="1" id="KW-0802">TPR repeat</keyword>
<evidence type="ECO:0000313" key="4">
    <source>
        <dbReference type="EMBL" id="CAD5232954.1"/>
    </source>
</evidence>
<dbReference type="SMR" id="A0A1I7S9Y0"/>
<dbReference type="Gene3D" id="1.25.40.10">
    <property type="entry name" value="Tetratricopeptide repeat domain"/>
    <property type="match status" value="1"/>
</dbReference>
<dbReference type="WBParaSite" id="BXY_0982700.1">
    <property type="protein sequence ID" value="BXY_0982700.1"/>
    <property type="gene ID" value="BXY_0982700"/>
</dbReference>
<dbReference type="eggNOG" id="ENOG502QS2U">
    <property type="taxonomic scope" value="Eukaryota"/>
</dbReference>
<feature type="transmembrane region" description="Helical" evidence="3">
    <location>
        <begin position="6"/>
        <end position="29"/>
    </location>
</feature>
<proteinExistence type="predicted"/>
<keyword evidence="3" id="KW-1133">Transmembrane helix</keyword>
<gene>
    <name evidence="4" type="ORF">BXYJ_LOCUS13045</name>
</gene>
<evidence type="ECO:0000256" key="3">
    <source>
        <dbReference type="SAM" id="Phobius"/>
    </source>
</evidence>
<dbReference type="Proteomes" id="UP000659654">
    <property type="component" value="Unassembled WGS sequence"/>
</dbReference>
<dbReference type="AlphaFoldDB" id="A0A1I7S9Y0"/>
<dbReference type="Pfam" id="PF21033">
    <property type="entry name" value="RMD1-3"/>
    <property type="match status" value="1"/>
</dbReference>
<protein>
    <submittedName>
        <fullName evidence="4">(pine wood nematode) hypothetical protein</fullName>
    </submittedName>
</protein>
<feature type="region of interest" description="Disordered" evidence="2">
    <location>
        <begin position="65"/>
        <end position="95"/>
    </location>
</feature>
<dbReference type="InterPro" id="IPR011990">
    <property type="entry name" value="TPR-like_helical_dom_sf"/>
</dbReference>
<name>A0A1I7S9Y0_BURXY</name>
<dbReference type="InterPro" id="IPR019734">
    <property type="entry name" value="TPR_rpt"/>
</dbReference>
<dbReference type="GO" id="GO:0097431">
    <property type="term" value="C:mitotic spindle pole"/>
    <property type="evidence" value="ECO:0007669"/>
    <property type="project" value="TreeGrafter"/>
</dbReference>
<dbReference type="EMBL" id="CAJFCV020000005">
    <property type="protein sequence ID" value="CAG9126191.1"/>
    <property type="molecule type" value="Genomic_DNA"/>
</dbReference>
<dbReference type="PROSITE" id="PS50005">
    <property type="entry name" value="TPR"/>
    <property type="match status" value="1"/>
</dbReference>
<dbReference type="OrthoDB" id="512473at2759"/>
<dbReference type="GO" id="GO:0008017">
    <property type="term" value="F:microtubule binding"/>
    <property type="evidence" value="ECO:0007669"/>
    <property type="project" value="TreeGrafter"/>
</dbReference>
<keyword evidence="3" id="KW-0472">Membrane</keyword>
<dbReference type="Proteomes" id="UP000582659">
    <property type="component" value="Unassembled WGS sequence"/>
</dbReference>
<dbReference type="Proteomes" id="UP000095284">
    <property type="component" value="Unplaced"/>
</dbReference>
<evidence type="ECO:0000256" key="2">
    <source>
        <dbReference type="SAM" id="MobiDB-lite"/>
    </source>
</evidence>
<accession>A0A1I7S9Y0</accession>
<reference evidence="7" key="1">
    <citation type="submission" date="2016-11" db="UniProtKB">
        <authorList>
            <consortium name="WormBaseParasite"/>
        </authorList>
    </citation>
    <scope>IDENTIFICATION</scope>
</reference>
<dbReference type="GO" id="GO:0005876">
    <property type="term" value="C:spindle microtubule"/>
    <property type="evidence" value="ECO:0007669"/>
    <property type="project" value="TreeGrafter"/>
</dbReference>
<dbReference type="InterPro" id="IPR049039">
    <property type="entry name" value="RMD1-3_a_helical_rpt"/>
</dbReference>
<dbReference type="GO" id="GO:0005739">
    <property type="term" value="C:mitochondrion"/>
    <property type="evidence" value="ECO:0007669"/>
    <property type="project" value="TreeGrafter"/>
</dbReference>
<feature type="compositionally biased region" description="Polar residues" evidence="2">
    <location>
        <begin position="68"/>
        <end position="79"/>
    </location>
</feature>
<dbReference type="PANTHER" id="PTHR16056:SF20">
    <property type="entry name" value="C2H2-TYPE DOMAIN-CONTAINING PROTEIN-RELATED"/>
    <property type="match status" value="1"/>
</dbReference>
<evidence type="ECO:0000256" key="1">
    <source>
        <dbReference type="PROSITE-ProRule" id="PRU00339"/>
    </source>
</evidence>
<evidence type="ECO:0000313" key="5">
    <source>
        <dbReference type="Proteomes" id="UP000095284"/>
    </source>
</evidence>
<feature type="repeat" description="TPR" evidence="1">
    <location>
        <begin position="314"/>
        <end position="347"/>
    </location>
</feature>
<reference evidence="4" key="2">
    <citation type="submission" date="2020-09" db="EMBL/GenBank/DDBJ databases">
        <authorList>
            <person name="Kikuchi T."/>
        </authorList>
    </citation>
    <scope>NUCLEOTIDE SEQUENCE</scope>
    <source>
        <strain evidence="4">Ka4C1</strain>
    </source>
</reference>
<evidence type="ECO:0000313" key="6">
    <source>
        <dbReference type="Proteomes" id="UP000659654"/>
    </source>
</evidence>
<dbReference type="PANTHER" id="PTHR16056">
    <property type="entry name" value="REGULATOR OF MICROTUBULE DYNAMICS PROTEIN"/>
    <property type="match status" value="1"/>
</dbReference>
<keyword evidence="3" id="KW-0812">Transmembrane</keyword>